<organism evidence="2 3">
    <name type="scientific">Dactylonectria estremocensis</name>
    <dbReference type="NCBI Taxonomy" id="1079267"/>
    <lineage>
        <taxon>Eukaryota</taxon>
        <taxon>Fungi</taxon>
        <taxon>Dikarya</taxon>
        <taxon>Ascomycota</taxon>
        <taxon>Pezizomycotina</taxon>
        <taxon>Sordariomycetes</taxon>
        <taxon>Hypocreomycetidae</taxon>
        <taxon>Hypocreales</taxon>
        <taxon>Nectriaceae</taxon>
        <taxon>Dactylonectria</taxon>
    </lineage>
</organism>
<dbReference type="EMBL" id="JAGMUU010000021">
    <property type="protein sequence ID" value="KAH7129433.1"/>
    <property type="molecule type" value="Genomic_DNA"/>
</dbReference>
<dbReference type="AlphaFoldDB" id="A0A9P9E1P2"/>
<protein>
    <recommendedName>
        <fullName evidence="1">Protein kinase domain-containing protein</fullName>
    </recommendedName>
</protein>
<reference evidence="2" key="1">
    <citation type="journal article" date="2021" name="Nat. Commun.">
        <title>Genetic determinants of endophytism in the Arabidopsis root mycobiome.</title>
        <authorList>
            <person name="Mesny F."/>
            <person name="Miyauchi S."/>
            <person name="Thiergart T."/>
            <person name="Pickel B."/>
            <person name="Atanasova L."/>
            <person name="Karlsson M."/>
            <person name="Huettel B."/>
            <person name="Barry K.W."/>
            <person name="Haridas S."/>
            <person name="Chen C."/>
            <person name="Bauer D."/>
            <person name="Andreopoulos W."/>
            <person name="Pangilinan J."/>
            <person name="LaButti K."/>
            <person name="Riley R."/>
            <person name="Lipzen A."/>
            <person name="Clum A."/>
            <person name="Drula E."/>
            <person name="Henrissat B."/>
            <person name="Kohler A."/>
            <person name="Grigoriev I.V."/>
            <person name="Martin F.M."/>
            <person name="Hacquard S."/>
        </authorList>
    </citation>
    <scope>NUCLEOTIDE SEQUENCE</scope>
    <source>
        <strain evidence="2">MPI-CAGE-AT-0021</strain>
    </source>
</reference>
<evidence type="ECO:0000313" key="2">
    <source>
        <dbReference type="EMBL" id="KAH7129433.1"/>
    </source>
</evidence>
<comment type="caution">
    <text evidence="2">The sequence shown here is derived from an EMBL/GenBank/DDBJ whole genome shotgun (WGS) entry which is preliminary data.</text>
</comment>
<sequence length="328" mass="36898">PPAWSVLEFTCSLKNTDLELIVSCNSRHVVIRLFAVNFSTTPTIKEKYLFFLDNLESDNDIEEDFYDWVGEPMLPIFRQLGSSQRIPRSLDAFLSPETHYYTLQADGESLVAIPRPETKPSSPMFGTSIPEDTCSSWPSFKPSDISLCEDDRIAGPPNPTPAKVVLENGTIAFLKLMRCGDKGFLLNELGTYKQIHSAHLDGKLRISRLLGIVRDEEGRIVGLLSTYIDCRRKTLSCAAKPSTDESLWQKWAQKIEDSISELHKARITWGDAKPDNVFIDQHGDAWLIDFGGSYTEGWVSKELAGTLQGDLMALAKIREFLRAKWVAH</sequence>
<keyword evidence="3" id="KW-1185">Reference proteome</keyword>
<proteinExistence type="predicted"/>
<dbReference type="Gene3D" id="3.30.200.20">
    <property type="entry name" value="Phosphorylase Kinase, domain 1"/>
    <property type="match status" value="1"/>
</dbReference>
<feature type="domain" description="Protein kinase" evidence="1">
    <location>
        <begin position="148"/>
        <end position="328"/>
    </location>
</feature>
<dbReference type="GO" id="GO:0004672">
    <property type="term" value="F:protein kinase activity"/>
    <property type="evidence" value="ECO:0007669"/>
    <property type="project" value="InterPro"/>
</dbReference>
<evidence type="ECO:0000313" key="3">
    <source>
        <dbReference type="Proteomes" id="UP000717696"/>
    </source>
</evidence>
<gene>
    <name evidence="2" type="ORF">B0J13DRAFT_453236</name>
</gene>
<dbReference type="OrthoDB" id="4062651at2759"/>
<dbReference type="GO" id="GO:0005524">
    <property type="term" value="F:ATP binding"/>
    <property type="evidence" value="ECO:0007669"/>
    <property type="project" value="InterPro"/>
</dbReference>
<dbReference type="SUPFAM" id="SSF56112">
    <property type="entry name" value="Protein kinase-like (PK-like)"/>
    <property type="match status" value="1"/>
</dbReference>
<name>A0A9P9E1P2_9HYPO</name>
<feature type="non-terminal residue" evidence="2">
    <location>
        <position position="1"/>
    </location>
</feature>
<dbReference type="InterPro" id="IPR000719">
    <property type="entry name" value="Prot_kinase_dom"/>
</dbReference>
<dbReference type="PROSITE" id="PS50011">
    <property type="entry name" value="PROTEIN_KINASE_DOM"/>
    <property type="match status" value="1"/>
</dbReference>
<evidence type="ECO:0000259" key="1">
    <source>
        <dbReference type="PROSITE" id="PS50011"/>
    </source>
</evidence>
<dbReference type="Gene3D" id="1.10.510.10">
    <property type="entry name" value="Transferase(Phosphotransferase) domain 1"/>
    <property type="match status" value="1"/>
</dbReference>
<dbReference type="Proteomes" id="UP000717696">
    <property type="component" value="Unassembled WGS sequence"/>
</dbReference>
<dbReference type="Pfam" id="PF00069">
    <property type="entry name" value="Pkinase"/>
    <property type="match status" value="1"/>
</dbReference>
<accession>A0A9P9E1P2</accession>
<dbReference type="InterPro" id="IPR011009">
    <property type="entry name" value="Kinase-like_dom_sf"/>
</dbReference>